<evidence type="ECO:0000313" key="3">
    <source>
        <dbReference type="Proteomes" id="UP000187266"/>
    </source>
</evidence>
<dbReference type="Proteomes" id="UP000187266">
    <property type="component" value="Chromosome"/>
</dbReference>
<protein>
    <recommendedName>
        <fullName evidence="1">YjiS-like domain-containing protein</fullName>
    </recommendedName>
</protein>
<dbReference type="RefSeq" id="WP_076978579.1">
    <property type="nucleotide sequence ID" value="NZ_CP019124.1"/>
</dbReference>
<keyword evidence="3" id="KW-1185">Reference proteome</keyword>
<proteinExistence type="predicted"/>
<dbReference type="InterPro" id="IPR009506">
    <property type="entry name" value="YjiS-like"/>
</dbReference>
<dbReference type="STRING" id="1267768.BV394_01455"/>
<evidence type="ECO:0000313" key="2">
    <source>
        <dbReference type="EMBL" id="APX88554.1"/>
    </source>
</evidence>
<reference evidence="2 3" key="1">
    <citation type="submission" date="2017-01" db="EMBL/GenBank/DDBJ databases">
        <title>Genomic analysis of Xuhuaishuia manganoxidans DY6-4.</title>
        <authorList>
            <person name="Wang X."/>
        </authorList>
    </citation>
    <scope>NUCLEOTIDE SEQUENCE [LARGE SCALE GENOMIC DNA]</scope>
    <source>
        <strain evidence="2 3">DY6-4</strain>
    </source>
</reference>
<dbReference type="EMBL" id="CP019124">
    <property type="protein sequence ID" value="APX88554.1"/>
    <property type="molecule type" value="Genomic_DNA"/>
</dbReference>
<feature type="domain" description="YjiS-like" evidence="1">
    <location>
        <begin position="38"/>
        <end position="65"/>
    </location>
</feature>
<evidence type="ECO:0000259" key="1">
    <source>
        <dbReference type="Pfam" id="PF06568"/>
    </source>
</evidence>
<name>A0A1U7DEY2_9RHOB</name>
<accession>A0A1U7DEY2</accession>
<sequence length="77" mass="8454">MATLTPTETAMLRSFAAGAPLPVMSKVALRMAVMAMTWSTRARTRAALANLSDEALRDVGLTREEMRAEANRPFWQG</sequence>
<accession>A0A2M9DGV3</accession>
<dbReference type="AlphaFoldDB" id="A0A1U7DEY2"/>
<dbReference type="OrthoDB" id="8005167at2"/>
<gene>
    <name evidence="2" type="ORF">BV394_01455</name>
</gene>
<organism evidence="2 3">
    <name type="scientific">Brevirhabdus pacifica</name>
    <dbReference type="NCBI Taxonomy" id="1267768"/>
    <lineage>
        <taxon>Bacteria</taxon>
        <taxon>Pseudomonadati</taxon>
        <taxon>Pseudomonadota</taxon>
        <taxon>Alphaproteobacteria</taxon>
        <taxon>Rhodobacterales</taxon>
        <taxon>Paracoccaceae</taxon>
        <taxon>Brevirhabdus</taxon>
    </lineage>
</organism>
<dbReference type="Pfam" id="PF06568">
    <property type="entry name" value="YjiS-like"/>
    <property type="match status" value="1"/>
</dbReference>